<organism evidence="12 13">
    <name type="scientific">Umbelopsis ramanniana AG</name>
    <dbReference type="NCBI Taxonomy" id="1314678"/>
    <lineage>
        <taxon>Eukaryota</taxon>
        <taxon>Fungi</taxon>
        <taxon>Fungi incertae sedis</taxon>
        <taxon>Mucoromycota</taxon>
        <taxon>Mucoromycotina</taxon>
        <taxon>Umbelopsidomycetes</taxon>
        <taxon>Umbelopsidales</taxon>
        <taxon>Umbelopsidaceae</taxon>
        <taxon>Umbelopsis</taxon>
    </lineage>
</organism>
<evidence type="ECO:0000256" key="7">
    <source>
        <dbReference type="ARBA" id="ARBA00023242"/>
    </source>
</evidence>
<comment type="similarity">
    <text evidence="1 10">Belongs to the SPC24 family.</text>
</comment>
<dbReference type="PANTHER" id="PTHR22142:SF2">
    <property type="entry name" value="KINETOCHORE PROTEIN SPC24"/>
    <property type="match status" value="1"/>
</dbReference>
<feature type="coiled-coil region" evidence="11">
    <location>
        <begin position="146"/>
        <end position="187"/>
    </location>
</feature>
<evidence type="ECO:0000256" key="11">
    <source>
        <dbReference type="SAM" id="Coils"/>
    </source>
</evidence>
<comment type="function">
    <text evidence="10">Acts as a component of the essential kinetochore-associated NDC80 complex, which is required for chromosome segregation and spindle checkpoint activity.</text>
</comment>
<dbReference type="Pfam" id="PF08286">
    <property type="entry name" value="Spc24"/>
    <property type="match status" value="1"/>
</dbReference>
<dbReference type="GO" id="GO:0051301">
    <property type="term" value="P:cell division"/>
    <property type="evidence" value="ECO:0007669"/>
    <property type="project" value="UniProtKB-UniRule"/>
</dbReference>
<evidence type="ECO:0000256" key="5">
    <source>
        <dbReference type="ARBA" id="ARBA00022838"/>
    </source>
</evidence>
<reference evidence="12" key="2">
    <citation type="journal article" date="2022" name="Proc. Natl. Acad. Sci. U.S.A.">
        <title>Diploid-dominant life cycles characterize the early evolution of Fungi.</title>
        <authorList>
            <person name="Amses K.R."/>
            <person name="Simmons D.R."/>
            <person name="Longcore J.E."/>
            <person name="Mondo S.J."/>
            <person name="Seto K."/>
            <person name="Jeronimo G.H."/>
            <person name="Bonds A.E."/>
            <person name="Quandt C.A."/>
            <person name="Davis W.J."/>
            <person name="Chang Y."/>
            <person name="Federici B.A."/>
            <person name="Kuo A."/>
            <person name="LaButti K."/>
            <person name="Pangilinan J."/>
            <person name="Andreopoulos W."/>
            <person name="Tritt A."/>
            <person name="Riley R."/>
            <person name="Hundley H."/>
            <person name="Johnson J."/>
            <person name="Lipzen A."/>
            <person name="Barry K."/>
            <person name="Lang B.F."/>
            <person name="Cuomo C.A."/>
            <person name="Buchler N.E."/>
            <person name="Grigoriev I.V."/>
            <person name="Spatafora J.W."/>
            <person name="Stajich J.E."/>
            <person name="James T.Y."/>
        </authorList>
    </citation>
    <scope>NUCLEOTIDE SEQUENCE</scope>
    <source>
        <strain evidence="12">AG</strain>
    </source>
</reference>
<evidence type="ECO:0000313" key="13">
    <source>
        <dbReference type="Proteomes" id="UP001206595"/>
    </source>
</evidence>
<evidence type="ECO:0000256" key="3">
    <source>
        <dbReference type="ARBA" id="ARBA00022618"/>
    </source>
</evidence>
<evidence type="ECO:0000256" key="1">
    <source>
        <dbReference type="ARBA" id="ARBA00007804"/>
    </source>
</evidence>
<dbReference type="InterPro" id="IPR013252">
    <property type="entry name" value="Ndc80_Spc24"/>
</dbReference>
<keyword evidence="7 10" id="KW-0539">Nucleus</keyword>
<evidence type="ECO:0000256" key="4">
    <source>
        <dbReference type="ARBA" id="ARBA00022776"/>
    </source>
</evidence>
<evidence type="ECO:0000313" key="12">
    <source>
        <dbReference type="EMBL" id="KAI8575856.1"/>
    </source>
</evidence>
<dbReference type="GeneID" id="75917412"/>
<dbReference type="GO" id="GO:0031262">
    <property type="term" value="C:Ndc80 complex"/>
    <property type="evidence" value="ECO:0007669"/>
    <property type="project" value="TreeGrafter"/>
</dbReference>
<dbReference type="PANTHER" id="PTHR22142">
    <property type="match status" value="1"/>
</dbReference>
<evidence type="ECO:0000256" key="6">
    <source>
        <dbReference type="ARBA" id="ARBA00023054"/>
    </source>
</evidence>
<dbReference type="GO" id="GO:0008017">
    <property type="term" value="F:microtubule binding"/>
    <property type="evidence" value="ECO:0007669"/>
    <property type="project" value="TreeGrafter"/>
</dbReference>
<name>A0AAD5E1R8_UMBRA</name>
<reference evidence="12" key="1">
    <citation type="submission" date="2021-06" db="EMBL/GenBank/DDBJ databases">
        <authorList>
            <consortium name="DOE Joint Genome Institute"/>
            <person name="Mondo S.J."/>
            <person name="Amses K.R."/>
            <person name="Simmons D.R."/>
            <person name="Longcore J.E."/>
            <person name="Seto K."/>
            <person name="Alves G.H."/>
            <person name="Bonds A.E."/>
            <person name="Quandt C.A."/>
            <person name="Davis W.J."/>
            <person name="Chang Y."/>
            <person name="Letcher P.M."/>
            <person name="Powell M.J."/>
            <person name="Kuo A."/>
            <person name="Labutti K."/>
            <person name="Pangilinan J."/>
            <person name="Andreopoulos W."/>
            <person name="Tritt A."/>
            <person name="Riley R."/>
            <person name="Hundley H."/>
            <person name="Johnson J."/>
            <person name="Lipzen A."/>
            <person name="Barry K."/>
            <person name="Berbee M.L."/>
            <person name="Buchler N.E."/>
            <person name="Grigoriev I.V."/>
            <person name="Spatafora J.W."/>
            <person name="Stajich J.E."/>
            <person name="James T.Y."/>
        </authorList>
    </citation>
    <scope>NUCLEOTIDE SEQUENCE</scope>
    <source>
        <strain evidence="12">AG</strain>
    </source>
</reference>
<proteinExistence type="inferred from homology"/>
<keyword evidence="9 10" id="KW-0137">Centromere</keyword>
<comment type="subcellular location">
    <subcellularLocation>
        <location evidence="10">Nucleus</location>
    </subcellularLocation>
    <subcellularLocation>
        <location evidence="10">Chromosome</location>
        <location evidence="10">Centromere</location>
        <location evidence="10">Kinetochore</location>
    </subcellularLocation>
</comment>
<gene>
    <name evidence="12" type="ORF">K450DRAFT_259879</name>
</gene>
<dbReference type="GO" id="GO:0005634">
    <property type="term" value="C:nucleus"/>
    <property type="evidence" value="ECO:0007669"/>
    <property type="project" value="UniProtKB-SubCell"/>
</dbReference>
<comment type="caution">
    <text evidence="12">The sequence shown here is derived from an EMBL/GenBank/DDBJ whole genome shotgun (WGS) entry which is preliminary data.</text>
</comment>
<dbReference type="InterPro" id="IPR038066">
    <property type="entry name" value="Spc24_Fungi_globular_sf"/>
</dbReference>
<accession>A0AAD5E1R8</accession>
<evidence type="ECO:0000256" key="8">
    <source>
        <dbReference type="ARBA" id="ARBA00023306"/>
    </source>
</evidence>
<keyword evidence="8 10" id="KW-0131">Cell cycle</keyword>
<comment type="subunit">
    <text evidence="10">Component of the NDC80 complex.</text>
</comment>
<evidence type="ECO:0000256" key="10">
    <source>
        <dbReference type="RuleBase" id="RU368011"/>
    </source>
</evidence>
<dbReference type="GO" id="GO:0007059">
    <property type="term" value="P:chromosome segregation"/>
    <property type="evidence" value="ECO:0007669"/>
    <property type="project" value="TreeGrafter"/>
</dbReference>
<dbReference type="RefSeq" id="XP_051440860.1">
    <property type="nucleotide sequence ID" value="XM_051592069.1"/>
</dbReference>
<dbReference type="Proteomes" id="UP001206595">
    <property type="component" value="Unassembled WGS sequence"/>
</dbReference>
<dbReference type="SUPFAM" id="SSF143026">
    <property type="entry name" value="Kinetochore globular domain"/>
    <property type="match status" value="1"/>
</dbReference>
<evidence type="ECO:0000256" key="9">
    <source>
        <dbReference type="ARBA" id="ARBA00023328"/>
    </source>
</evidence>
<keyword evidence="3 10" id="KW-0132">Cell division</keyword>
<keyword evidence="6 11" id="KW-0175">Coiled coil</keyword>
<keyword evidence="2 10" id="KW-0158">Chromosome</keyword>
<evidence type="ECO:0000256" key="2">
    <source>
        <dbReference type="ARBA" id="ARBA00022454"/>
    </source>
</evidence>
<protein>
    <recommendedName>
        <fullName evidence="10">Kinetochore protein Spc24</fullName>
    </recommendedName>
</protein>
<dbReference type="EMBL" id="MU620968">
    <property type="protein sequence ID" value="KAI8575856.1"/>
    <property type="molecule type" value="Genomic_DNA"/>
</dbReference>
<dbReference type="Gene3D" id="3.30.160.430">
    <property type="match status" value="1"/>
</dbReference>
<sequence>MATKKTNSKIIAVRSRGTVASFAGNRRDIFNAIAQSFRALATMEMNTAPSNTSFDELHLLIRRTAEKFSPESDLSLVQNTRETMQRVNEVRAKQHYHSQEELRALMRQLEEARIQATRPNDVVDDREHIEALAQKDKEKYHWAKQALELENDNHTLEAQIQSLRGQIDEMEAQEVKVEDTIDKTTLQLQIYRGLGIELLDDGNGQFVKARIHSTRLNDMNTLPLNDKYSPFFYSNYLWEMCS</sequence>
<dbReference type="AlphaFoldDB" id="A0AAD5E1R8"/>
<dbReference type="CDD" id="cd11565">
    <property type="entry name" value="RWD_Spc24"/>
    <property type="match status" value="1"/>
</dbReference>
<keyword evidence="4 10" id="KW-0498">Mitosis</keyword>
<keyword evidence="5 10" id="KW-0995">Kinetochore</keyword>
<keyword evidence="13" id="KW-1185">Reference proteome</keyword>